<comment type="similarity">
    <text evidence="2 9">Belongs to the HEATR1/UTP10 family.</text>
</comment>
<evidence type="ECO:0000259" key="11">
    <source>
        <dbReference type="SMART" id="SM01036"/>
    </source>
</evidence>
<proteinExistence type="inferred from homology"/>
<dbReference type="InterPro" id="IPR016024">
    <property type="entry name" value="ARM-type_fold"/>
</dbReference>
<comment type="function">
    <text evidence="9">Involved in nucleolar processing of pre-18S ribosomal RNA.</text>
</comment>
<evidence type="ECO:0000313" key="12">
    <source>
        <dbReference type="EMBL" id="KAH3681189.1"/>
    </source>
</evidence>
<feature type="repeat" description="HEAT" evidence="8">
    <location>
        <begin position="1733"/>
        <end position="1771"/>
    </location>
</feature>
<dbReference type="GO" id="GO:0030686">
    <property type="term" value="C:90S preribosome"/>
    <property type="evidence" value="ECO:0007669"/>
    <property type="project" value="TreeGrafter"/>
</dbReference>
<evidence type="ECO:0000256" key="7">
    <source>
        <dbReference type="ARBA" id="ARBA00023274"/>
    </source>
</evidence>
<organism evidence="12 13">
    <name type="scientific">Wickerhamomyces pijperi</name>
    <name type="common">Yeast</name>
    <name type="synonym">Pichia pijperi</name>
    <dbReference type="NCBI Taxonomy" id="599730"/>
    <lineage>
        <taxon>Eukaryota</taxon>
        <taxon>Fungi</taxon>
        <taxon>Dikarya</taxon>
        <taxon>Ascomycota</taxon>
        <taxon>Saccharomycotina</taxon>
        <taxon>Saccharomycetes</taxon>
        <taxon>Phaffomycetales</taxon>
        <taxon>Wickerhamomycetaceae</taxon>
        <taxon>Wickerhamomyces</taxon>
    </lineage>
</organism>
<dbReference type="InterPro" id="IPR056473">
    <property type="entry name" value="HEAT_Utp10/HEAT1"/>
</dbReference>
<dbReference type="InterPro" id="IPR022125">
    <property type="entry name" value="U3snoRNP10_N"/>
</dbReference>
<dbReference type="InterPro" id="IPR012954">
    <property type="entry name" value="BP28_C_dom"/>
</dbReference>
<dbReference type="PANTHER" id="PTHR13457:SF1">
    <property type="entry name" value="HEAT REPEAT-CONTAINING PROTEIN 1"/>
    <property type="match status" value="1"/>
</dbReference>
<evidence type="ECO:0000256" key="4">
    <source>
        <dbReference type="ARBA" id="ARBA00022517"/>
    </source>
</evidence>
<dbReference type="EMBL" id="JAEUBG010004553">
    <property type="protein sequence ID" value="KAH3681189.1"/>
    <property type="molecule type" value="Genomic_DNA"/>
</dbReference>
<dbReference type="OrthoDB" id="31183at2759"/>
<evidence type="ECO:0000256" key="6">
    <source>
        <dbReference type="ARBA" id="ARBA00023242"/>
    </source>
</evidence>
<dbReference type="SMART" id="SM01036">
    <property type="entry name" value="BP28CT"/>
    <property type="match status" value="1"/>
</dbReference>
<protein>
    <recommendedName>
        <fullName evidence="3 9">U3 small nucleolar RNA-associated protein 10</fullName>
    </recommendedName>
</protein>
<gene>
    <name evidence="12" type="ORF">WICPIJ_007884</name>
</gene>
<feature type="compositionally biased region" description="Acidic residues" evidence="10">
    <location>
        <begin position="1380"/>
        <end position="1396"/>
    </location>
</feature>
<dbReference type="InterPro" id="IPR021133">
    <property type="entry name" value="HEAT_type_2"/>
</dbReference>
<evidence type="ECO:0000256" key="8">
    <source>
        <dbReference type="PROSITE-ProRule" id="PRU00103"/>
    </source>
</evidence>
<dbReference type="GO" id="GO:0045943">
    <property type="term" value="P:positive regulation of transcription by RNA polymerase I"/>
    <property type="evidence" value="ECO:0007669"/>
    <property type="project" value="TreeGrafter"/>
</dbReference>
<sequence length="1773" mass="198324">MSSLASQLSTIAQGNNTVAFDRKKRQKLHQVSLIYTTKVAAAQDYEIIYSNALEALDELITIDKRFQYFKKSLFSESSIAIDRNVQTAEQNKDLDNAISAYLSLISPRWNLSPAVQATEWLVRRFQIQVHNAEILLLSTFNYYQTPVFKRILDITTLPPLFIGLKGFKHSDRNPTNMAVVKLFSDLDFFNLYCKYLQDATSKNILYSNQLLFFTCSSINTIAALSKDEKKMASLIPIVLEVCAKLLSSNNPDAHVASHTVLVVLSSVYPLSQDIIYAATETILAKSQKKSENSALTCIVKLFQTLNGTKFENIPVRIYRMLIKLVTSDLGRFDELLASKSVSCAKLVTVLIKTILAYDFESQIPLVLRILGEIKLPAYEMSFIIRDSINIITSIEKDKSDIKQLFEFYIKNWKDLLLEVLRELDLTVDLLEIKLESALQLKSADQETANDVIDIDAIKPVEIESPETVVASFKQGKTQVGSFLAKDLSDEFNKLLPLHIKAIQNKLVDQFCKETFVSNDAAITYLARVVVTPAAPGFVRVSALNTLQTVLKAYTNKYNLFSLVPIFLTGLSDPRRAIRSNSMELLKLIAARKPTTEFFLEKSIYGSVDSKKLQFIAPKDTASFLGKVLENFFVDNSEISNILANSKKSMELYLAFIANQANVISLPSVKLALMRIIKGSVNSVKGSSLSQIFQGLLETYVQTRESWRLNCEANDVDFLDFENEIVNLVSFKEKNIFAVQFLINAFNSDFEQLAELAAERSIAIFDSLKYEYQSTLAKAIVGSFTDNDSLSFDSALTLQSLPLTSEIFVDLLKDSQINHQSDEPGVAKRRRRSSSSARQALGSGALAKIAETHLQKITVILETLDALFDKIQSTPQLLSSLFNLLADLETLGGDASLPVLYSQETLASTMTKAIRDLKAQNVKLESNSVRTDIVVAAIRASPSPQVQNRLLLVVAELASLAPETVLHSVMPIFTFMGAHTIRQDDEFSVHIVEETVVKVIPALVNSSKESKEEEIEFLLTSFSSAFSHIPRHRRVKLFTTLARTLGTSSSIHVILYLVGLQYSQAVSKGRNSEARSLVEFITSLLKNFTAAQQLESLILFVDIWKCVPQQPTTNFSKTLLNSTLLSFGAAELTSLKINLIKFISGALASENSNISSLKLKVATVLLDPRSKKSDQLEIRNFFAGLVSSILGLLSAVPTTEQGELKSVLSELFNGILTLLPIEEFVSSVSLLLSDEAIDTEVLESLTLLASSKFEHESPEDENALTAAEKLINILRSKLESGSGSGSGSVELAQAYLDTMASLVNKFGPKTQPEILTRLLDIATGESGILSTNGETIISSMSLITNIVSTLGIKTISYFPKIVPPALRIFKEISELETGGAAEEEDEEEEEEEQDDSADEFKANLQLTVLLLLASFVKRIPAFITVNLKDILRCIFTAHQVPEKIRGSIVQLVVQNMDHSAILKALNLLWDEVSTLPPVSISLYLNALEATVEVVDKKTATQQAPRFFKLLLRLFEFRSQSEFDNNAIHRIEAVFHGISNKYVMKLNDKAFRPLFALMVRWAFYGEGVVNVEISEVERLTAFFKFYNKLQESLRSIVTSYFTYFLENTVEILQRYIAGKLQDLNLRRVLFSCLISAFKYDQDDYWQAQSRFEALSEPLMSQFVNIEDEIAKYLVKTVAAFAKNVASEEHNKSLNQLFISHMRAECKSREKLWSIRALKSVYQKVGDQWLVLLPQLVPLIAELLEDDDEEVEMEVRSHLIKVIENVLGEPLDRYLE</sequence>
<feature type="region of interest" description="Disordered" evidence="10">
    <location>
        <begin position="819"/>
        <end position="838"/>
    </location>
</feature>
<dbReference type="Pfam" id="PF08146">
    <property type="entry name" value="BP28CT"/>
    <property type="match status" value="1"/>
</dbReference>
<dbReference type="GO" id="GO:0000462">
    <property type="term" value="P:maturation of SSU-rRNA from tricistronic rRNA transcript (SSU-rRNA, 5.8S rRNA, LSU-rRNA)"/>
    <property type="evidence" value="ECO:0007669"/>
    <property type="project" value="TreeGrafter"/>
</dbReference>
<reference evidence="12" key="2">
    <citation type="submission" date="2021-01" db="EMBL/GenBank/DDBJ databases">
        <authorList>
            <person name="Schikora-Tamarit M.A."/>
        </authorList>
    </citation>
    <scope>NUCLEOTIDE SEQUENCE</scope>
    <source>
        <strain evidence="12">CBS2887</strain>
    </source>
</reference>
<keyword evidence="5 9" id="KW-0698">rRNA processing</keyword>
<comment type="subunit">
    <text evidence="9">Component of the ribosomal small subunit (SSU) processome.</text>
</comment>
<keyword evidence="13" id="KW-1185">Reference proteome</keyword>
<dbReference type="PROSITE" id="PS50077">
    <property type="entry name" value="HEAT_REPEAT"/>
    <property type="match status" value="1"/>
</dbReference>
<feature type="domain" description="BP28 C-terminal" evidence="11">
    <location>
        <begin position="1495"/>
        <end position="1642"/>
    </location>
</feature>
<comment type="caution">
    <text evidence="12">The sequence shown here is derived from an EMBL/GenBank/DDBJ whole genome shotgun (WGS) entry which is preliminary data.</text>
</comment>
<comment type="subcellular location">
    <subcellularLocation>
        <location evidence="1 9">Nucleus</location>
        <location evidence="1 9">Nucleolus</location>
    </subcellularLocation>
</comment>
<evidence type="ECO:0000256" key="5">
    <source>
        <dbReference type="ARBA" id="ARBA00022552"/>
    </source>
</evidence>
<dbReference type="GO" id="GO:0030515">
    <property type="term" value="F:snoRNA binding"/>
    <property type="evidence" value="ECO:0007669"/>
    <property type="project" value="TreeGrafter"/>
</dbReference>
<dbReference type="Gene3D" id="1.25.10.10">
    <property type="entry name" value="Leucine-rich Repeat Variant"/>
    <property type="match status" value="1"/>
</dbReference>
<dbReference type="Proteomes" id="UP000774326">
    <property type="component" value="Unassembled WGS sequence"/>
</dbReference>
<evidence type="ECO:0000256" key="3">
    <source>
        <dbReference type="ARBA" id="ARBA00015399"/>
    </source>
</evidence>
<evidence type="ECO:0000256" key="10">
    <source>
        <dbReference type="SAM" id="MobiDB-lite"/>
    </source>
</evidence>
<dbReference type="InterPro" id="IPR011989">
    <property type="entry name" value="ARM-like"/>
</dbReference>
<dbReference type="Pfam" id="PF12397">
    <property type="entry name" value="U3snoRNP10"/>
    <property type="match status" value="1"/>
</dbReference>
<dbReference type="SUPFAM" id="SSF48371">
    <property type="entry name" value="ARM repeat"/>
    <property type="match status" value="2"/>
</dbReference>
<accession>A0A9P8Q1M6</accession>
<evidence type="ECO:0000313" key="13">
    <source>
        <dbReference type="Proteomes" id="UP000774326"/>
    </source>
</evidence>
<dbReference type="GO" id="GO:0032040">
    <property type="term" value="C:small-subunit processome"/>
    <property type="evidence" value="ECO:0007669"/>
    <property type="project" value="TreeGrafter"/>
</dbReference>
<dbReference type="PANTHER" id="PTHR13457">
    <property type="entry name" value="BAP28"/>
    <property type="match status" value="1"/>
</dbReference>
<dbReference type="Pfam" id="PF23243">
    <property type="entry name" value="HEAT_HEATR1"/>
    <property type="match status" value="1"/>
</dbReference>
<keyword evidence="4 9" id="KW-0690">Ribosome biogenesis</keyword>
<evidence type="ECO:0000256" key="9">
    <source>
        <dbReference type="RuleBase" id="RU367065"/>
    </source>
</evidence>
<evidence type="ECO:0000256" key="2">
    <source>
        <dbReference type="ARBA" id="ARBA00010559"/>
    </source>
</evidence>
<feature type="region of interest" description="Disordered" evidence="10">
    <location>
        <begin position="1376"/>
        <end position="1396"/>
    </location>
</feature>
<name>A0A9P8Q1M6_WICPI</name>
<keyword evidence="7 9" id="KW-0687">Ribonucleoprotein</keyword>
<keyword evidence="6 9" id="KW-0539">Nucleus</keyword>
<evidence type="ECO:0000256" key="1">
    <source>
        <dbReference type="ARBA" id="ARBA00004604"/>
    </source>
</evidence>
<dbReference type="GO" id="GO:0034455">
    <property type="term" value="C:t-UTP complex"/>
    <property type="evidence" value="ECO:0007669"/>
    <property type="project" value="TreeGrafter"/>
</dbReference>
<dbReference type="InterPro" id="IPR040191">
    <property type="entry name" value="UTP10"/>
</dbReference>
<reference evidence="12" key="1">
    <citation type="journal article" date="2021" name="Open Biol.">
        <title>Shared evolutionary footprints suggest mitochondrial oxidative damage underlies multiple complex I losses in fungi.</title>
        <authorList>
            <person name="Schikora-Tamarit M.A."/>
            <person name="Marcet-Houben M."/>
            <person name="Nosek J."/>
            <person name="Gabaldon T."/>
        </authorList>
    </citation>
    <scope>NUCLEOTIDE SEQUENCE</scope>
    <source>
        <strain evidence="12">CBS2887</strain>
    </source>
</reference>